<dbReference type="PANTHER" id="PTHR33021:SF213">
    <property type="entry name" value="OS12G0454600 PROTEIN"/>
    <property type="match status" value="1"/>
</dbReference>
<protein>
    <recommendedName>
        <fullName evidence="3">Phytocyanin domain-containing protein</fullName>
    </recommendedName>
</protein>
<evidence type="ECO:0000259" key="3">
    <source>
        <dbReference type="PROSITE" id="PS51485"/>
    </source>
</evidence>
<dbReference type="Pfam" id="PF02298">
    <property type="entry name" value="Cu_bind_like"/>
    <property type="match status" value="1"/>
</dbReference>
<evidence type="ECO:0000313" key="5">
    <source>
        <dbReference type="Proteomes" id="UP000027138"/>
    </source>
</evidence>
<feature type="domain" description="Phytocyanin" evidence="3">
    <location>
        <begin position="29"/>
        <end position="150"/>
    </location>
</feature>
<dbReference type="AlphaFoldDB" id="A0A067K8Z9"/>
<evidence type="ECO:0000256" key="2">
    <source>
        <dbReference type="SAM" id="SignalP"/>
    </source>
</evidence>
<proteinExistence type="predicted"/>
<dbReference type="InterPro" id="IPR008972">
    <property type="entry name" value="Cupredoxin"/>
</dbReference>
<feature type="chain" id="PRO_5001642605" description="Phytocyanin domain-containing protein" evidence="2">
    <location>
        <begin position="22"/>
        <end position="219"/>
    </location>
</feature>
<gene>
    <name evidence="4" type="ORF">JCGZ_14496</name>
</gene>
<feature type="compositionally biased region" description="Pro residues" evidence="1">
    <location>
        <begin position="158"/>
        <end position="180"/>
    </location>
</feature>
<dbReference type="SUPFAM" id="SSF49503">
    <property type="entry name" value="Cupredoxins"/>
    <property type="match status" value="1"/>
</dbReference>
<keyword evidence="2" id="KW-0732">Signal</keyword>
<dbReference type="GO" id="GO:0009055">
    <property type="term" value="F:electron transfer activity"/>
    <property type="evidence" value="ECO:0007669"/>
    <property type="project" value="InterPro"/>
</dbReference>
<dbReference type="Gene3D" id="2.60.40.420">
    <property type="entry name" value="Cupredoxins - blue copper proteins"/>
    <property type="match status" value="1"/>
</dbReference>
<dbReference type="OrthoDB" id="688954at2759"/>
<dbReference type="PROSITE" id="PS51485">
    <property type="entry name" value="PHYTOCYANIN"/>
    <property type="match status" value="1"/>
</dbReference>
<dbReference type="FunFam" id="2.60.40.420:FF:000048">
    <property type="entry name" value="Early nodulin-like protein 18"/>
    <property type="match status" value="1"/>
</dbReference>
<dbReference type="EMBL" id="KK914782">
    <property type="protein sequence ID" value="KDP28725.1"/>
    <property type="molecule type" value="Genomic_DNA"/>
</dbReference>
<organism evidence="4 5">
    <name type="scientific">Jatropha curcas</name>
    <name type="common">Barbados nut</name>
    <dbReference type="NCBI Taxonomy" id="180498"/>
    <lineage>
        <taxon>Eukaryota</taxon>
        <taxon>Viridiplantae</taxon>
        <taxon>Streptophyta</taxon>
        <taxon>Embryophyta</taxon>
        <taxon>Tracheophyta</taxon>
        <taxon>Spermatophyta</taxon>
        <taxon>Magnoliopsida</taxon>
        <taxon>eudicotyledons</taxon>
        <taxon>Gunneridae</taxon>
        <taxon>Pentapetalae</taxon>
        <taxon>rosids</taxon>
        <taxon>fabids</taxon>
        <taxon>Malpighiales</taxon>
        <taxon>Euphorbiaceae</taxon>
        <taxon>Crotonoideae</taxon>
        <taxon>Jatropheae</taxon>
        <taxon>Jatropha</taxon>
    </lineage>
</organism>
<sequence>MTAATFMRVTITALMIAAAASQTRPTAYTNHTVGGNAGWFFNSTTNTAAAANYSSWAAAQTFNLGDFLIFNTNSNQTVIQTYNESTFRSCTTDDALDSDTFQFGGGSTAFGEALTIPVALTIEGPNYFFSDADDGSQCQHGLAFEIQVNHGLGLPPSLNQPPPPPYIEPPGPDSAQPPPITIAGGSETPLNYGVKDGADMRRVACAVLFAVAGVTLLRW</sequence>
<name>A0A067K8Z9_JATCU</name>
<accession>A0A067K8Z9</accession>
<dbReference type="InterPro" id="IPR003245">
    <property type="entry name" value="Phytocyanin_dom"/>
</dbReference>
<dbReference type="InterPro" id="IPR039391">
    <property type="entry name" value="Phytocyanin-like"/>
</dbReference>
<dbReference type="KEGG" id="jcu:105643090"/>
<dbReference type="PANTHER" id="PTHR33021">
    <property type="entry name" value="BLUE COPPER PROTEIN"/>
    <property type="match status" value="1"/>
</dbReference>
<evidence type="ECO:0000313" key="4">
    <source>
        <dbReference type="EMBL" id="KDP28725.1"/>
    </source>
</evidence>
<dbReference type="GO" id="GO:0005886">
    <property type="term" value="C:plasma membrane"/>
    <property type="evidence" value="ECO:0007669"/>
    <property type="project" value="TreeGrafter"/>
</dbReference>
<dbReference type="STRING" id="180498.A0A067K8Z9"/>
<feature type="signal peptide" evidence="2">
    <location>
        <begin position="1"/>
        <end position="21"/>
    </location>
</feature>
<keyword evidence="5" id="KW-1185">Reference proteome</keyword>
<dbReference type="CDD" id="cd04216">
    <property type="entry name" value="Phytocyanin"/>
    <property type="match status" value="1"/>
</dbReference>
<dbReference type="Proteomes" id="UP000027138">
    <property type="component" value="Unassembled WGS sequence"/>
</dbReference>
<feature type="region of interest" description="Disordered" evidence="1">
    <location>
        <begin position="153"/>
        <end position="187"/>
    </location>
</feature>
<reference evidence="4 5" key="1">
    <citation type="journal article" date="2014" name="PLoS ONE">
        <title>Global Analysis of Gene Expression Profiles in Physic Nut (Jatropha curcas L.) Seedlings Exposed to Salt Stress.</title>
        <authorList>
            <person name="Zhang L."/>
            <person name="Zhang C."/>
            <person name="Wu P."/>
            <person name="Chen Y."/>
            <person name="Li M."/>
            <person name="Jiang H."/>
            <person name="Wu G."/>
        </authorList>
    </citation>
    <scope>NUCLEOTIDE SEQUENCE [LARGE SCALE GENOMIC DNA]</scope>
    <source>
        <strain evidence="5">cv. GZQX0401</strain>
        <tissue evidence="4">Young leaves</tissue>
    </source>
</reference>
<evidence type="ECO:0000256" key="1">
    <source>
        <dbReference type="SAM" id="MobiDB-lite"/>
    </source>
</evidence>